<keyword evidence="3" id="KW-1185">Reference proteome</keyword>
<accession>A0ABT4B2Z1</accession>
<reference evidence="2" key="1">
    <citation type="submission" date="2022-11" db="EMBL/GenBank/DDBJ databases">
        <authorList>
            <person name="Somphong A."/>
            <person name="Phongsopitanun W."/>
        </authorList>
    </citation>
    <scope>NUCLEOTIDE SEQUENCE</scope>
    <source>
        <strain evidence="2">Pm04-4</strain>
    </source>
</reference>
<dbReference type="Proteomes" id="UP001151002">
    <property type="component" value="Unassembled WGS sequence"/>
</dbReference>
<evidence type="ECO:0000313" key="3">
    <source>
        <dbReference type="Proteomes" id="UP001151002"/>
    </source>
</evidence>
<feature type="chain" id="PRO_5046625878" description="Lipoprotein" evidence="1">
    <location>
        <begin position="21"/>
        <end position="72"/>
    </location>
</feature>
<comment type="caution">
    <text evidence="2">The sequence shown here is derived from an EMBL/GenBank/DDBJ whole genome shotgun (WGS) entry which is preliminary data.</text>
</comment>
<evidence type="ECO:0008006" key="4">
    <source>
        <dbReference type="Google" id="ProtNLM"/>
    </source>
</evidence>
<feature type="signal peptide" evidence="1">
    <location>
        <begin position="1"/>
        <end position="20"/>
    </location>
</feature>
<dbReference type="EMBL" id="JAPNTZ010000008">
    <property type="protein sequence ID" value="MCY1140867.1"/>
    <property type="molecule type" value="Genomic_DNA"/>
</dbReference>
<dbReference type="RefSeq" id="WP_267565205.1">
    <property type="nucleotide sequence ID" value="NZ_JAPNTZ010000008.1"/>
</dbReference>
<organism evidence="2 3">
    <name type="scientific">Paractinoplanes pyxinae</name>
    <dbReference type="NCBI Taxonomy" id="2997416"/>
    <lineage>
        <taxon>Bacteria</taxon>
        <taxon>Bacillati</taxon>
        <taxon>Actinomycetota</taxon>
        <taxon>Actinomycetes</taxon>
        <taxon>Micromonosporales</taxon>
        <taxon>Micromonosporaceae</taxon>
        <taxon>Paractinoplanes</taxon>
    </lineage>
</organism>
<sequence length="72" mass="7431">MRRSPALVTLAMLVSGCAATQPEASIAQSGIVGCADQAVWGSVVAVTDGRATNAWEAAGRRHDPRCDDNPHG</sequence>
<evidence type="ECO:0000313" key="2">
    <source>
        <dbReference type="EMBL" id="MCY1140867.1"/>
    </source>
</evidence>
<dbReference type="PROSITE" id="PS51257">
    <property type="entry name" value="PROKAR_LIPOPROTEIN"/>
    <property type="match status" value="1"/>
</dbReference>
<gene>
    <name evidence="2" type="ORF">OWR29_22950</name>
</gene>
<proteinExistence type="predicted"/>
<name>A0ABT4B2Z1_9ACTN</name>
<protein>
    <recommendedName>
        <fullName evidence="4">Lipoprotein</fullName>
    </recommendedName>
</protein>
<evidence type="ECO:0000256" key="1">
    <source>
        <dbReference type="SAM" id="SignalP"/>
    </source>
</evidence>
<keyword evidence="1" id="KW-0732">Signal</keyword>